<evidence type="ECO:0000313" key="1">
    <source>
        <dbReference type="EMBL" id="CAK0810031.1"/>
    </source>
</evidence>
<proteinExistence type="predicted"/>
<dbReference type="EMBL" id="CAUYUJ010004558">
    <property type="protein sequence ID" value="CAK0810031.1"/>
    <property type="molecule type" value="Genomic_DNA"/>
</dbReference>
<sequence>MIRYTSMSQTLAQIGRRICSTMVDQSAARSWISCPSMACSTAPRSTTTSLSFVPRACHLYDSQSFCRAGRQRVYSGRCTGVDACSSHACTAVLWLREPSNASWS</sequence>
<organism evidence="1 2">
    <name type="scientific">Prorocentrum cordatum</name>
    <dbReference type="NCBI Taxonomy" id="2364126"/>
    <lineage>
        <taxon>Eukaryota</taxon>
        <taxon>Sar</taxon>
        <taxon>Alveolata</taxon>
        <taxon>Dinophyceae</taxon>
        <taxon>Prorocentrales</taxon>
        <taxon>Prorocentraceae</taxon>
        <taxon>Prorocentrum</taxon>
    </lineage>
</organism>
<dbReference type="Proteomes" id="UP001189429">
    <property type="component" value="Unassembled WGS sequence"/>
</dbReference>
<protein>
    <submittedName>
        <fullName evidence="1">Uncharacterized protein</fullName>
    </submittedName>
</protein>
<reference evidence="1" key="1">
    <citation type="submission" date="2023-10" db="EMBL/GenBank/DDBJ databases">
        <authorList>
            <person name="Chen Y."/>
            <person name="Shah S."/>
            <person name="Dougan E. K."/>
            <person name="Thang M."/>
            <person name="Chan C."/>
        </authorList>
    </citation>
    <scope>NUCLEOTIDE SEQUENCE [LARGE SCALE GENOMIC DNA]</scope>
</reference>
<evidence type="ECO:0000313" key="2">
    <source>
        <dbReference type="Proteomes" id="UP001189429"/>
    </source>
</evidence>
<accession>A0ABN9R1L9</accession>
<comment type="caution">
    <text evidence="1">The sequence shown here is derived from an EMBL/GenBank/DDBJ whole genome shotgun (WGS) entry which is preliminary data.</text>
</comment>
<name>A0ABN9R1L9_9DINO</name>
<keyword evidence="2" id="KW-1185">Reference proteome</keyword>
<gene>
    <name evidence="1" type="ORF">PCOR1329_LOCUS15120</name>
</gene>